<feature type="domain" description="GST N-terminal" evidence="2">
    <location>
        <begin position="43"/>
        <end position="131"/>
    </location>
</feature>
<dbReference type="Gene3D" id="3.40.30.10">
    <property type="entry name" value="Glutaredoxin"/>
    <property type="match status" value="1"/>
</dbReference>
<dbReference type="Pfam" id="PF22041">
    <property type="entry name" value="GST_C_7"/>
    <property type="match status" value="1"/>
</dbReference>
<dbReference type="SUPFAM" id="SSF52833">
    <property type="entry name" value="Thioredoxin-like"/>
    <property type="match status" value="1"/>
</dbReference>
<sequence>MQMRCAALRRAQKLFPILYSTAEKVLLRSLHSSASDRIVLYDIPSKLLEKAWSPNVWKIRYSLNYKGIPYETEWVEYPDIEGHCKKLGIAPTGHRAPFYTLPAIHDPSTDTYIADSLKIAEYLEKTYPSTPKLFPDNTLGLQTAFHAAFVQQMGSLWQFIYAPEFHKLNPQGADYFRRTREEKFGRTLEDLVPKGKQGEVEWAKFKAGLGRVDTWYAKSGGPFILGMSPSWADFIVASYAMWWRRIWGEESQEWKDVGSWHDGRWSKLLANLKEYQKVV</sequence>
<dbReference type="InterPro" id="IPR036282">
    <property type="entry name" value="Glutathione-S-Trfase_C_sf"/>
</dbReference>
<accession>A0A9P5YRL0</accession>
<protein>
    <recommendedName>
        <fullName evidence="2">GST N-terminal domain-containing protein</fullName>
    </recommendedName>
</protein>
<evidence type="ECO:0000256" key="1">
    <source>
        <dbReference type="ARBA" id="ARBA00007409"/>
    </source>
</evidence>
<dbReference type="InterPro" id="IPR054416">
    <property type="entry name" value="GST_UstS-like_C"/>
</dbReference>
<dbReference type="PANTHER" id="PTHR44051">
    <property type="entry name" value="GLUTATHIONE S-TRANSFERASE-RELATED"/>
    <property type="match status" value="1"/>
</dbReference>
<reference evidence="3" key="1">
    <citation type="submission" date="2020-11" db="EMBL/GenBank/DDBJ databases">
        <authorList>
            <consortium name="DOE Joint Genome Institute"/>
            <person name="Ahrendt S."/>
            <person name="Riley R."/>
            <person name="Andreopoulos W."/>
            <person name="Labutti K."/>
            <person name="Pangilinan J."/>
            <person name="Ruiz-Duenas F.J."/>
            <person name="Barrasa J.M."/>
            <person name="Sanchez-Garcia M."/>
            <person name="Camarero S."/>
            <person name="Miyauchi S."/>
            <person name="Serrano A."/>
            <person name="Linde D."/>
            <person name="Babiker R."/>
            <person name="Drula E."/>
            <person name="Ayuso-Fernandez I."/>
            <person name="Pacheco R."/>
            <person name="Padilla G."/>
            <person name="Ferreira P."/>
            <person name="Barriuso J."/>
            <person name="Kellner H."/>
            <person name="Castanera R."/>
            <person name="Alfaro M."/>
            <person name="Ramirez L."/>
            <person name="Pisabarro A.G."/>
            <person name="Kuo A."/>
            <person name="Tritt A."/>
            <person name="Lipzen A."/>
            <person name="He G."/>
            <person name="Yan M."/>
            <person name="Ng V."/>
            <person name="Cullen D."/>
            <person name="Martin F."/>
            <person name="Rosso M.-N."/>
            <person name="Henrissat B."/>
            <person name="Hibbett D."/>
            <person name="Martinez A.T."/>
            <person name="Grigoriev I.V."/>
        </authorList>
    </citation>
    <scope>NUCLEOTIDE SEQUENCE</scope>
    <source>
        <strain evidence="3">CIRM-BRFM 674</strain>
    </source>
</reference>
<dbReference type="CDD" id="cd03038">
    <property type="entry name" value="GST_N_etherase_LigE"/>
    <property type="match status" value="1"/>
</dbReference>
<dbReference type="EMBL" id="MU155391">
    <property type="protein sequence ID" value="KAF9474207.1"/>
    <property type="molecule type" value="Genomic_DNA"/>
</dbReference>
<dbReference type="SUPFAM" id="SSF47616">
    <property type="entry name" value="GST C-terminal domain-like"/>
    <property type="match status" value="1"/>
</dbReference>
<comment type="caution">
    <text evidence="3">The sequence shown here is derived from an EMBL/GenBank/DDBJ whole genome shotgun (WGS) entry which is preliminary data.</text>
</comment>
<evidence type="ECO:0000259" key="2">
    <source>
        <dbReference type="PROSITE" id="PS50404"/>
    </source>
</evidence>
<evidence type="ECO:0000313" key="4">
    <source>
        <dbReference type="Proteomes" id="UP000807469"/>
    </source>
</evidence>
<gene>
    <name evidence="3" type="ORF">BDN70DRAFT_885085</name>
</gene>
<dbReference type="Gene3D" id="1.20.1050.10">
    <property type="match status" value="1"/>
</dbReference>
<dbReference type="PROSITE" id="PS50404">
    <property type="entry name" value="GST_NTER"/>
    <property type="match status" value="1"/>
</dbReference>
<comment type="similarity">
    <text evidence="1">Belongs to the GST superfamily.</text>
</comment>
<keyword evidence="4" id="KW-1185">Reference proteome</keyword>
<organism evidence="3 4">
    <name type="scientific">Pholiota conissans</name>
    <dbReference type="NCBI Taxonomy" id="109636"/>
    <lineage>
        <taxon>Eukaryota</taxon>
        <taxon>Fungi</taxon>
        <taxon>Dikarya</taxon>
        <taxon>Basidiomycota</taxon>
        <taxon>Agaricomycotina</taxon>
        <taxon>Agaricomycetes</taxon>
        <taxon>Agaricomycetidae</taxon>
        <taxon>Agaricales</taxon>
        <taxon>Agaricineae</taxon>
        <taxon>Strophariaceae</taxon>
        <taxon>Pholiota</taxon>
    </lineage>
</organism>
<dbReference type="InterPro" id="IPR004045">
    <property type="entry name" value="Glutathione_S-Trfase_N"/>
</dbReference>
<dbReference type="OrthoDB" id="4951845at2759"/>
<dbReference type="Pfam" id="PF13409">
    <property type="entry name" value="GST_N_2"/>
    <property type="match status" value="1"/>
</dbReference>
<dbReference type="AlphaFoldDB" id="A0A9P5YRL0"/>
<evidence type="ECO:0000313" key="3">
    <source>
        <dbReference type="EMBL" id="KAF9474207.1"/>
    </source>
</evidence>
<name>A0A9P5YRL0_9AGAR</name>
<dbReference type="InterPro" id="IPR036249">
    <property type="entry name" value="Thioredoxin-like_sf"/>
</dbReference>
<dbReference type="PANTHER" id="PTHR44051:SF8">
    <property type="entry name" value="GLUTATHIONE S-TRANSFERASE GSTA"/>
    <property type="match status" value="1"/>
</dbReference>
<dbReference type="Proteomes" id="UP000807469">
    <property type="component" value="Unassembled WGS sequence"/>
</dbReference>
<proteinExistence type="inferred from homology"/>